<proteinExistence type="predicted"/>
<gene>
    <name evidence="1" type="ORF">AT9943_LOCUS12620</name>
</gene>
<sequence>MSASSPEEDDFVVAIKFLVPQLSFCRPDESHSKWTNIKIKNPCFFSFSVVFSENGLFRIPGSGGHLIGSWDLHNAKPNPKFQRLRMIIKGIGKLKTKALVVFKLDEEANAVYTQDMGDLFIYHTKSDPLCVPTNSWIPLPPNRVLILDVDESRRVSLCRTTSVVESGSHG</sequence>
<evidence type="ECO:0000313" key="2">
    <source>
        <dbReference type="Proteomes" id="UP000516314"/>
    </source>
</evidence>
<dbReference type="Proteomes" id="UP000516314">
    <property type="component" value="Chromosome 3"/>
</dbReference>
<dbReference type="EMBL" id="LR881468">
    <property type="protein sequence ID" value="CAD5324738.1"/>
    <property type="molecule type" value="Genomic_DNA"/>
</dbReference>
<name>A0A7G2ER09_ARATH</name>
<reference evidence="1 2" key="1">
    <citation type="submission" date="2020-09" db="EMBL/GenBank/DDBJ databases">
        <authorList>
            <person name="Ashkenazy H."/>
        </authorList>
    </citation>
    <scope>NUCLEOTIDE SEQUENCE [LARGE SCALE GENOMIC DNA]</scope>
    <source>
        <strain evidence="2">cv. Cdm-0</strain>
    </source>
</reference>
<dbReference type="AlphaFoldDB" id="A0A7G2ER09"/>
<accession>A0A7G2ER09</accession>
<evidence type="ECO:0000313" key="1">
    <source>
        <dbReference type="EMBL" id="CAD5324738.1"/>
    </source>
</evidence>
<organism evidence="1 2">
    <name type="scientific">Arabidopsis thaliana</name>
    <name type="common">Mouse-ear cress</name>
    <dbReference type="NCBI Taxonomy" id="3702"/>
    <lineage>
        <taxon>Eukaryota</taxon>
        <taxon>Viridiplantae</taxon>
        <taxon>Streptophyta</taxon>
        <taxon>Embryophyta</taxon>
        <taxon>Tracheophyta</taxon>
        <taxon>Spermatophyta</taxon>
        <taxon>Magnoliopsida</taxon>
        <taxon>eudicotyledons</taxon>
        <taxon>Gunneridae</taxon>
        <taxon>Pentapetalae</taxon>
        <taxon>rosids</taxon>
        <taxon>malvids</taxon>
        <taxon>Brassicales</taxon>
        <taxon>Brassicaceae</taxon>
        <taxon>Camelineae</taxon>
        <taxon>Arabidopsis</taxon>
    </lineage>
</organism>
<protein>
    <submittedName>
        <fullName evidence="1">(thale cress) hypothetical protein</fullName>
    </submittedName>
</protein>